<dbReference type="RefSeq" id="WP_072400740.1">
    <property type="nucleotide sequence ID" value="NZ_FPKV01000001.1"/>
</dbReference>
<dbReference type="Pfam" id="PF04892">
    <property type="entry name" value="VanZ"/>
    <property type="match status" value="1"/>
</dbReference>
<organism evidence="3 4">
    <name type="scientific">Flaviramulus basaltis</name>
    <dbReference type="NCBI Taxonomy" id="369401"/>
    <lineage>
        <taxon>Bacteria</taxon>
        <taxon>Pseudomonadati</taxon>
        <taxon>Bacteroidota</taxon>
        <taxon>Flavobacteriia</taxon>
        <taxon>Flavobacteriales</taxon>
        <taxon>Flavobacteriaceae</taxon>
        <taxon>Flaviramulus</taxon>
    </lineage>
</organism>
<dbReference type="Proteomes" id="UP000182544">
    <property type="component" value="Unassembled WGS sequence"/>
</dbReference>
<gene>
    <name evidence="3" type="ORF">SAMN05428642_1011133</name>
</gene>
<dbReference type="InterPro" id="IPR006976">
    <property type="entry name" value="VanZ-like"/>
</dbReference>
<reference evidence="3 4" key="1">
    <citation type="submission" date="2016-10" db="EMBL/GenBank/DDBJ databases">
        <authorList>
            <person name="de Groot N.N."/>
        </authorList>
    </citation>
    <scope>NUCLEOTIDE SEQUENCE [LARGE SCALE GENOMIC DNA]</scope>
    <source>
        <strain evidence="3 4">DSM 18180</strain>
    </source>
</reference>
<keyword evidence="1" id="KW-0812">Transmembrane</keyword>
<feature type="transmembrane region" description="Helical" evidence="1">
    <location>
        <begin position="15"/>
        <end position="36"/>
    </location>
</feature>
<name>A0A1K2IEE7_9FLAO</name>
<dbReference type="PANTHER" id="PTHR28008">
    <property type="entry name" value="DOMAIN PROTEIN, PUTATIVE (AFU_ORTHOLOGUE AFUA_3G10980)-RELATED"/>
    <property type="match status" value="1"/>
</dbReference>
<protein>
    <submittedName>
        <fullName evidence="3">VanZ like family protein</fullName>
    </submittedName>
</protein>
<evidence type="ECO:0000313" key="3">
    <source>
        <dbReference type="EMBL" id="SFZ90777.1"/>
    </source>
</evidence>
<feature type="transmembrane region" description="Helical" evidence="1">
    <location>
        <begin position="43"/>
        <end position="61"/>
    </location>
</feature>
<evidence type="ECO:0000313" key="4">
    <source>
        <dbReference type="Proteomes" id="UP000182544"/>
    </source>
</evidence>
<keyword evidence="4" id="KW-1185">Reference proteome</keyword>
<accession>A0A1K2IEE7</accession>
<dbReference type="EMBL" id="FPKV01000001">
    <property type="protein sequence ID" value="SFZ90777.1"/>
    <property type="molecule type" value="Genomic_DNA"/>
</dbReference>
<dbReference type="NCBIfam" id="NF037970">
    <property type="entry name" value="vanZ_1"/>
    <property type="match status" value="1"/>
</dbReference>
<keyword evidence="1" id="KW-1133">Transmembrane helix</keyword>
<dbReference type="STRING" id="369401.SAMN05428642_1011133"/>
<keyword evidence="1" id="KW-0472">Membrane</keyword>
<dbReference type="AlphaFoldDB" id="A0A1K2IEE7"/>
<dbReference type="PANTHER" id="PTHR28008:SF1">
    <property type="entry name" value="DOMAIN PROTEIN, PUTATIVE (AFU_ORTHOLOGUE AFUA_3G10980)-RELATED"/>
    <property type="match status" value="1"/>
</dbReference>
<feature type="domain" description="VanZ-like" evidence="2">
    <location>
        <begin position="13"/>
        <end position="91"/>
    </location>
</feature>
<evidence type="ECO:0000256" key="1">
    <source>
        <dbReference type="SAM" id="Phobius"/>
    </source>
</evidence>
<sequence length="101" mass="11458">MDDLPDIGVSFGDKIFHFSAYCLLTYLWFSAFLYSFKFKKKQAIFLAFIVSVIFGIIIEVLQDTMTVSRTLDVCDITANTLGALLASTALWFKKGLHVKNY</sequence>
<proteinExistence type="predicted"/>
<evidence type="ECO:0000259" key="2">
    <source>
        <dbReference type="Pfam" id="PF04892"/>
    </source>
</evidence>